<feature type="region of interest" description="Disordered" evidence="2">
    <location>
        <begin position="408"/>
        <end position="466"/>
    </location>
</feature>
<feature type="coiled-coil region" evidence="1">
    <location>
        <begin position="362"/>
        <end position="407"/>
    </location>
</feature>
<dbReference type="Pfam" id="PF15368">
    <property type="entry name" value="BioT2"/>
    <property type="match status" value="1"/>
</dbReference>
<reference evidence="3" key="1">
    <citation type="submission" date="2022-06" db="EMBL/GenBank/DDBJ databases">
        <authorList>
            <person name="Andreotti S."/>
            <person name="Wyler E."/>
        </authorList>
    </citation>
    <scope>NUCLEOTIDE SEQUENCE</scope>
</reference>
<sequence length="1369" mass="155235">MKRAKPLSTVSKKLTSVPELPYKKGLLNSSPKPKEKRNAKPQNDKIEPMVLRSPPTGESIVRYALPIPSSKTKELISEGEMVKKIAKHLKMVVTALEDTYGTVDEDGERRAKEPREEGLTLSDGDDMNSFLLCCSQFAAQLEEAVKEERNILESLFKWFQQQVNQMEEISKDQSIFEKDLLSDGKSVNLNITQITNLVHKFEELKTRLREQRGSLLLKPMDRDTLSESMKSYEAIEKQIEEFIKSHSEYESQVVSETEPETPYSVTDRMNVMIKIFENQTNMLERALNDQSIIETKYKQMETDFQLLLLEKTLLENEIQKMKSPEKAKPTSKEDRTKKPTKPEKKKDKDSERKLSPAREVELLQIQKEAESLKMEKKALQEQLKWALQEAERNKNQLNYVLHQEMEMYKEDRSKTKMEPVLSTTGEDSKHSPTEEKDTQPGEPTQDYDQINSPSQQTKKKRSSSAVLDPSALEGYYGVSDVSASPPEVSKSFAEVPLIEEHQETSPQPKETEMWSLAEASRQIFSHKEAENFEVSYEIPSEKPTPDDKDLLSDVPALIMKQLAKQGRRKPLFITAKMPEYFTSLSRTHSEIGNSEATKYENTNEYEEQDKKIGKEDSKTDIKLKGQKGSKTGKLYTHKEESDKAVYEESTKAKVSAKKYDAAKGKGLAHIDGTLSPDSQSSLSRADIHTKKQKIHKRERSTVSHETPDKSFEHQDLALNFEIQAKKLKIFRLENVHSEVLDKSIRLEDQNVQSSSQIQLKKQQSLGGEIFTIHFAVPDESYARLHQESSSEAQALLERTATSEDARLTVPLEYQKKDASVDNLFLEKKLIITRSQSQNKKYVPPRDDNGEKNELENLKETFERHLLRGEFKALSKGGLEIEAVIKKMTTRSKAKDPMKMESKSMKSDEIKIVQGLKLLGTLKDEHEHESNVCNIYDAMVSMGDFLTFVLNMSLSPKKDISPHKFLIKIPHEQSNSLKTKPQENINAKFHPPTAFPTKVINLSPFTRDMESSTTPKPFYRTSRGSLGIPPSFQHLLNRRTSGDLNPKTENKKTAELENQLNISITSSKKYKKKLLKEGASGRARGKEHWKAQKVEPTNNLKMAASAPNIKVIKELSKTSSLDDEDANLSNNLTLSTSATKKPKSKGKRDAHFLNSSKTSNLENKVVKGSNILHKSTLSLKECVHKGNGHAHMQIIPPTHMLKEKKEKKIISIIENLETNNLENKVVKGSNILHKSTSSLKECVHKGNGSISDSTENDLQILHKILGISQIFKLQKILEDNITETYSVTDLVMYFICQLSSDLHRNGIQIVNALCAHSQCTRTHALTHRESVCQINKIIRSGKHVNLSANLSQPRLLLLLSSVPEILSSIS</sequence>
<keyword evidence="4" id="KW-1185">Reference proteome</keyword>
<dbReference type="InterPro" id="IPR029272">
    <property type="entry name" value="CCDC7"/>
</dbReference>
<dbReference type="Proteomes" id="UP001152836">
    <property type="component" value="Unassembled WGS sequence"/>
</dbReference>
<comment type="caution">
    <text evidence="3">The sequence shown here is derived from an EMBL/GenBank/DDBJ whole genome shotgun (WGS) entry which is preliminary data.</text>
</comment>
<feature type="region of interest" description="Disordered" evidence="2">
    <location>
        <begin position="670"/>
        <end position="708"/>
    </location>
</feature>
<keyword evidence="1" id="KW-0175">Coiled coil</keyword>
<accession>A0AAV0A0W2</accession>
<gene>
    <name evidence="3" type="primary">Ccdc7a</name>
    <name evidence="3" type="ORF">PHOROB_LOCUS13779</name>
</gene>
<organism evidence="3 4">
    <name type="scientific">Phodopus roborovskii</name>
    <name type="common">Roborovski's desert hamster</name>
    <name type="synonym">Cricetulus roborovskii</name>
    <dbReference type="NCBI Taxonomy" id="109678"/>
    <lineage>
        <taxon>Eukaryota</taxon>
        <taxon>Metazoa</taxon>
        <taxon>Chordata</taxon>
        <taxon>Craniata</taxon>
        <taxon>Vertebrata</taxon>
        <taxon>Euteleostomi</taxon>
        <taxon>Mammalia</taxon>
        <taxon>Eutheria</taxon>
        <taxon>Euarchontoglires</taxon>
        <taxon>Glires</taxon>
        <taxon>Rodentia</taxon>
        <taxon>Myomorpha</taxon>
        <taxon>Muroidea</taxon>
        <taxon>Cricetidae</taxon>
        <taxon>Cricetinae</taxon>
        <taxon>Phodopus</taxon>
    </lineage>
</organism>
<feature type="compositionally biased region" description="Basic and acidic residues" evidence="2">
    <location>
        <begin position="426"/>
        <end position="439"/>
    </location>
</feature>
<feature type="region of interest" description="Disordered" evidence="2">
    <location>
        <begin position="598"/>
        <end position="617"/>
    </location>
</feature>
<feature type="compositionally biased region" description="Polar residues" evidence="2">
    <location>
        <begin position="446"/>
        <end position="456"/>
    </location>
</feature>
<evidence type="ECO:0000256" key="1">
    <source>
        <dbReference type="SAM" id="Coils"/>
    </source>
</evidence>
<dbReference type="PANTHER" id="PTHR22035">
    <property type="entry name" value="COILED-COIL DOMAIN-CONTAINING PROTEIN 7"/>
    <property type="match status" value="1"/>
</dbReference>
<dbReference type="PANTHER" id="PTHR22035:SF4">
    <property type="entry name" value="COILED-COIL DOMAIN-CONTAINING PROTEIN 7"/>
    <property type="match status" value="1"/>
</dbReference>
<evidence type="ECO:0000313" key="3">
    <source>
        <dbReference type="EMBL" id="CAH7039532.1"/>
    </source>
</evidence>
<feature type="region of interest" description="Disordered" evidence="2">
    <location>
        <begin position="319"/>
        <end position="359"/>
    </location>
</feature>
<evidence type="ECO:0000256" key="2">
    <source>
        <dbReference type="SAM" id="MobiDB-lite"/>
    </source>
</evidence>
<feature type="compositionally biased region" description="Basic and acidic residues" evidence="2">
    <location>
        <begin position="32"/>
        <end position="47"/>
    </location>
</feature>
<feature type="compositionally biased region" description="Basic and acidic residues" evidence="2">
    <location>
        <begin position="608"/>
        <end position="617"/>
    </location>
</feature>
<feature type="region of interest" description="Disordered" evidence="2">
    <location>
        <begin position="1"/>
        <end position="53"/>
    </location>
</feature>
<protein>
    <submittedName>
        <fullName evidence="3">Ccdc7a protein</fullName>
    </submittedName>
</protein>
<feature type="compositionally biased region" description="Basic and acidic residues" evidence="2">
    <location>
        <begin position="408"/>
        <end position="417"/>
    </location>
</feature>
<feature type="compositionally biased region" description="Basic and acidic residues" evidence="2">
    <location>
        <begin position="699"/>
        <end position="708"/>
    </location>
</feature>
<evidence type="ECO:0000313" key="4">
    <source>
        <dbReference type="Proteomes" id="UP001152836"/>
    </source>
</evidence>
<dbReference type="EMBL" id="CALSGD010001542">
    <property type="protein sequence ID" value="CAH7039532.1"/>
    <property type="molecule type" value="Genomic_DNA"/>
</dbReference>
<name>A0AAV0A0W2_PHORO</name>
<proteinExistence type="predicted"/>